<protein>
    <submittedName>
        <fullName evidence="2">Uncharacterized protein</fullName>
    </submittedName>
</protein>
<sequence>MTRKDHRDSRFASPGENKFRQFVRFPVLVDLYLPLLRKGANLEHAKFLHQIAATESEGGLAEQGEAGLHGTIDRQPRLHNGSDDPVVPFHRLGHVRPSLEGDGVVEPLRHPVPIPLRLGRVHWPLVGELRANVEVRTSKDGPRGASWGNHHLQIDDGVENRTEHLDGRLEPSCPASPVEDGDSNQGGGAEFGISTSKSRSISGSKVLLRNRSPTSKKAAKTTVWSRHCSLAWSEGLTIGNDPGRNKLGQVGLVTKITGMVFANLTRVGTDGRNECRFARSHRWKERKNQKVWELASETSKALDRGWAQRAAGKMAKIIKGKSKSENWGEGATVERTTPFDVTQLSIRQQGFCLYRLNRVARLDFLRHLPPLESAKGLMICQKICVDIESGHHTLSTLCAIRNGTWRHTTAVEVDAIKRTNGRDPVKIWPPIFIGWVDVLPKVAVDIS</sequence>
<organism evidence="2">
    <name type="scientific">Oryza sativa subsp. japonica</name>
    <name type="common">Rice</name>
    <dbReference type="NCBI Taxonomy" id="39947"/>
    <lineage>
        <taxon>Eukaryota</taxon>
        <taxon>Viridiplantae</taxon>
        <taxon>Streptophyta</taxon>
        <taxon>Embryophyta</taxon>
        <taxon>Tracheophyta</taxon>
        <taxon>Spermatophyta</taxon>
        <taxon>Magnoliopsida</taxon>
        <taxon>Liliopsida</taxon>
        <taxon>Poales</taxon>
        <taxon>Poaceae</taxon>
        <taxon>BOP clade</taxon>
        <taxon>Oryzoideae</taxon>
        <taxon>Oryzeae</taxon>
        <taxon>Oryzinae</taxon>
        <taxon>Oryza</taxon>
        <taxon>Oryza sativa</taxon>
    </lineage>
</organism>
<reference evidence="2" key="3">
    <citation type="submission" date="2006-01" db="EMBL/GenBank/DDBJ databases">
        <authorList>
            <person name="Buell R."/>
        </authorList>
    </citation>
    <scope>NUCLEOTIDE SEQUENCE</scope>
</reference>
<dbReference type="AlphaFoldDB" id="Q2QS86"/>
<evidence type="ECO:0000313" key="2">
    <source>
        <dbReference type="EMBL" id="ABA97994.1"/>
    </source>
</evidence>
<evidence type="ECO:0000256" key="1">
    <source>
        <dbReference type="SAM" id="MobiDB-lite"/>
    </source>
</evidence>
<feature type="region of interest" description="Disordered" evidence="1">
    <location>
        <begin position="164"/>
        <end position="197"/>
    </location>
</feature>
<reference evidence="2" key="1">
    <citation type="journal article" date="2005" name="BMC Biol.">
        <title>The sequence of rice chromosomes 11 and 12, rich in disease resistance genes and recent gene duplications.</title>
        <authorList>
            <consortium name="The rice chromosomes 11 and 12 sequencing consortia"/>
        </authorList>
    </citation>
    <scope>NUCLEOTIDE SEQUENCE [LARGE SCALE GENOMIC DNA]</scope>
</reference>
<gene>
    <name evidence="2" type="ordered locus">LOC_Os12g24980</name>
</gene>
<name>Q2QS86_ORYSJ</name>
<proteinExistence type="predicted"/>
<dbReference type="EMBL" id="DP000011">
    <property type="protein sequence ID" value="ABA97994.1"/>
    <property type="molecule type" value="Genomic_DNA"/>
</dbReference>
<reference evidence="2" key="2">
    <citation type="submission" date="2005-04" db="EMBL/GenBank/DDBJ databases">
        <authorList>
            <person name="Buell C.R."/>
            <person name="Wing R.A."/>
            <person name="McCombie W.A."/>
            <person name="Ouyang S."/>
        </authorList>
    </citation>
    <scope>NUCLEOTIDE SEQUENCE</scope>
</reference>
<accession>Q2QS86</accession>